<evidence type="ECO:0000313" key="3">
    <source>
        <dbReference type="Proteomes" id="UP001139516"/>
    </source>
</evidence>
<accession>A0A9X1YHW1</accession>
<keyword evidence="3" id="KW-1185">Reference proteome</keyword>
<dbReference type="Gene3D" id="3.40.1000.10">
    <property type="entry name" value="Mog1/PsbP, alpha/beta/alpha sandwich"/>
    <property type="match status" value="1"/>
</dbReference>
<evidence type="ECO:0000256" key="1">
    <source>
        <dbReference type="SAM" id="SignalP"/>
    </source>
</evidence>
<dbReference type="Proteomes" id="UP001139516">
    <property type="component" value="Unassembled WGS sequence"/>
</dbReference>
<dbReference type="EMBL" id="JALPRX010000084">
    <property type="protein sequence ID" value="MCK8786451.1"/>
    <property type="molecule type" value="Genomic_DNA"/>
</dbReference>
<comment type="caution">
    <text evidence="2">The sequence shown here is derived from an EMBL/GenBank/DDBJ whole genome shotgun (WGS) entry which is preliminary data.</text>
</comment>
<feature type="signal peptide" evidence="1">
    <location>
        <begin position="1"/>
        <end position="36"/>
    </location>
</feature>
<organism evidence="2 3">
    <name type="scientific">Roseomonas acroporae</name>
    <dbReference type="NCBI Taxonomy" id="2937791"/>
    <lineage>
        <taxon>Bacteria</taxon>
        <taxon>Pseudomonadati</taxon>
        <taxon>Pseudomonadota</taxon>
        <taxon>Alphaproteobacteria</taxon>
        <taxon>Acetobacterales</taxon>
        <taxon>Roseomonadaceae</taxon>
        <taxon>Roseomonas</taxon>
    </lineage>
</organism>
<sequence length="325" mass="33956">MTTPPPLRNHSPRRLPAPARALLLALALLLARPALAEPVFPAGSAIGMEPPAGFAPATGFSGFAEAASGASIVFAQLPGAAFAQLRDGLTSERLLQQGIGEETRRTVTVGGREGLLVTGTQYLRGDPVAKWLLLLPGDGMTALVTVNLPGRPSAAQREAVDRALTTTVLRRPDAAAERAALRFAFAETPNLRFRMAMLGSAAMLAPDGAAPGGPAVPTMTLAASVDNQPLRGEPRTLAELGLRSLNGLVDMTVEEAPAETVAGQPATVLTARARDQRSGTAMRLIQWLVLPPGGGSFRALASAPEDRFEAMLPEFRQVVASVTLR</sequence>
<keyword evidence="1" id="KW-0732">Signal</keyword>
<dbReference type="RefSeq" id="WP_248668567.1">
    <property type="nucleotide sequence ID" value="NZ_JALPRX010000084.1"/>
</dbReference>
<dbReference type="AlphaFoldDB" id="A0A9X1YHW1"/>
<reference evidence="2" key="1">
    <citation type="submission" date="2022-04" db="EMBL/GenBank/DDBJ databases">
        <title>Roseomonas acroporae sp. nov., isolated from coral Acropora digitifera.</title>
        <authorList>
            <person name="Sun H."/>
        </authorList>
    </citation>
    <scope>NUCLEOTIDE SEQUENCE</scope>
    <source>
        <strain evidence="2">NAR14</strain>
    </source>
</reference>
<gene>
    <name evidence="2" type="ORF">M0638_18915</name>
</gene>
<protein>
    <submittedName>
        <fullName evidence="2">Uncharacterized protein</fullName>
    </submittedName>
</protein>
<evidence type="ECO:0000313" key="2">
    <source>
        <dbReference type="EMBL" id="MCK8786451.1"/>
    </source>
</evidence>
<proteinExistence type="predicted"/>
<feature type="chain" id="PRO_5040821311" evidence="1">
    <location>
        <begin position="37"/>
        <end position="325"/>
    </location>
</feature>
<name>A0A9X1YHW1_9PROT</name>